<dbReference type="SUPFAM" id="SSF50882">
    <property type="entry name" value="beta-Barrel protease inhibitors"/>
    <property type="match status" value="1"/>
</dbReference>
<evidence type="ECO:0000259" key="4">
    <source>
        <dbReference type="Pfam" id="PF02974"/>
    </source>
</evidence>
<keyword evidence="6" id="KW-1185">Reference proteome</keyword>
<dbReference type="PROSITE" id="PS51257">
    <property type="entry name" value="PROKAR_LIPOPROTEIN"/>
    <property type="match status" value="1"/>
</dbReference>
<dbReference type="EMBL" id="FOVR01000011">
    <property type="protein sequence ID" value="SFO71880.1"/>
    <property type="molecule type" value="Genomic_DNA"/>
</dbReference>
<dbReference type="AlphaFoldDB" id="A0A1I5JGQ9"/>
<feature type="domain" description="Alkaline proteinase inhibitor/ Outer membrane lipoprotein Omp19" evidence="4">
    <location>
        <begin position="103"/>
        <end position="196"/>
    </location>
</feature>
<dbReference type="GO" id="GO:0004866">
    <property type="term" value="F:endopeptidase inhibitor activity"/>
    <property type="evidence" value="ECO:0007669"/>
    <property type="project" value="InterPro"/>
</dbReference>
<dbReference type="Gene3D" id="2.40.128.10">
    <property type="match status" value="1"/>
</dbReference>
<dbReference type="Proteomes" id="UP000199236">
    <property type="component" value="Unassembled WGS sequence"/>
</dbReference>
<feature type="compositionally biased region" description="Polar residues" evidence="2">
    <location>
        <begin position="54"/>
        <end position="70"/>
    </location>
</feature>
<evidence type="ECO:0000313" key="6">
    <source>
        <dbReference type="Proteomes" id="UP000199236"/>
    </source>
</evidence>
<reference evidence="5 6" key="1">
    <citation type="submission" date="2016-10" db="EMBL/GenBank/DDBJ databases">
        <authorList>
            <person name="de Groot N.N."/>
        </authorList>
    </citation>
    <scope>NUCLEOTIDE SEQUENCE [LARGE SCALE GENOMIC DNA]</scope>
    <source>
        <strain evidence="5 6">CGMCC 1.9157</strain>
    </source>
</reference>
<feature type="chain" id="PRO_5011659238" evidence="3">
    <location>
        <begin position="21"/>
        <end position="196"/>
    </location>
</feature>
<name>A0A1I5JGQ9_9HYPH</name>
<accession>A0A1I5JGQ9</accession>
<dbReference type="InterPro" id="IPR016085">
    <property type="entry name" value="Protease_inh_B-barrel_dom"/>
</dbReference>
<sequence length="196" mass="20746">MIRYSALLCAGLLLTACSSAGFDRFGGNDASPLNPAPTSPVESQALGSLIPNDQYPNQSYSTGQQSGQPINNAMGAEAELAPPVQNDMSALSQPVPSSARSLKRTDLLGAWTLTSGAEQCKLNINLTNWTGGYRASSRGCSSSDLQRINAWRLDGEKLVVFLAEDGSTILGRFHSNAPGRFSGQATMDGRSLSFTR</sequence>
<evidence type="ECO:0000256" key="3">
    <source>
        <dbReference type="SAM" id="SignalP"/>
    </source>
</evidence>
<protein>
    <submittedName>
        <fullName evidence="5">Protease inhibitor Inh</fullName>
    </submittedName>
</protein>
<evidence type="ECO:0000256" key="2">
    <source>
        <dbReference type="SAM" id="MobiDB-lite"/>
    </source>
</evidence>
<keyword evidence="1 3" id="KW-0732">Signal</keyword>
<dbReference type="Pfam" id="PF02974">
    <property type="entry name" value="Inh"/>
    <property type="match status" value="1"/>
</dbReference>
<dbReference type="RefSeq" id="WP_090074634.1">
    <property type="nucleotide sequence ID" value="NZ_FOVR01000011.1"/>
</dbReference>
<dbReference type="STRING" id="655353.SAMN04488056_111145"/>
<dbReference type="InterPro" id="IPR021140">
    <property type="entry name" value="Inh/Omp19"/>
</dbReference>
<feature type="region of interest" description="Disordered" evidence="2">
    <location>
        <begin position="31"/>
        <end position="70"/>
    </location>
</feature>
<evidence type="ECO:0000313" key="5">
    <source>
        <dbReference type="EMBL" id="SFO71880.1"/>
    </source>
</evidence>
<dbReference type="OrthoDB" id="7677911at2"/>
<feature type="signal peptide" evidence="3">
    <location>
        <begin position="1"/>
        <end position="20"/>
    </location>
</feature>
<evidence type="ECO:0000256" key="1">
    <source>
        <dbReference type="ARBA" id="ARBA00022729"/>
    </source>
</evidence>
<gene>
    <name evidence="5" type="ORF">SAMN04488056_111145</name>
</gene>
<organism evidence="5 6">
    <name type="scientific">Cohaesibacter marisflavi</name>
    <dbReference type="NCBI Taxonomy" id="655353"/>
    <lineage>
        <taxon>Bacteria</taxon>
        <taxon>Pseudomonadati</taxon>
        <taxon>Pseudomonadota</taxon>
        <taxon>Alphaproteobacteria</taxon>
        <taxon>Hyphomicrobiales</taxon>
        <taxon>Cohaesibacteraceae</taxon>
    </lineage>
</organism>
<proteinExistence type="predicted"/>